<reference evidence="1 2" key="1">
    <citation type="journal article" date="2016" name="Mol. Biol. Evol.">
        <title>Comparative Genomics of Early-Diverging Mushroom-Forming Fungi Provides Insights into the Origins of Lignocellulose Decay Capabilities.</title>
        <authorList>
            <person name="Nagy L.G."/>
            <person name="Riley R."/>
            <person name="Tritt A."/>
            <person name="Adam C."/>
            <person name="Daum C."/>
            <person name="Floudas D."/>
            <person name="Sun H."/>
            <person name="Yadav J.S."/>
            <person name="Pangilinan J."/>
            <person name="Larsson K.H."/>
            <person name="Matsuura K."/>
            <person name="Barry K."/>
            <person name="Labutti K."/>
            <person name="Kuo R."/>
            <person name="Ohm R.A."/>
            <person name="Bhattacharya S.S."/>
            <person name="Shirouzu T."/>
            <person name="Yoshinaga Y."/>
            <person name="Martin F.M."/>
            <person name="Grigoriev I.V."/>
            <person name="Hibbett D.S."/>
        </authorList>
    </citation>
    <scope>NUCLEOTIDE SEQUENCE [LARGE SCALE GENOMIC DNA]</scope>
    <source>
        <strain evidence="1 2">CBS 109695</strain>
    </source>
</reference>
<dbReference type="AlphaFoldDB" id="A0A167WMY1"/>
<proteinExistence type="predicted"/>
<evidence type="ECO:0000313" key="1">
    <source>
        <dbReference type="EMBL" id="KZP06283.1"/>
    </source>
</evidence>
<name>A0A167WMY1_9AGAM</name>
<dbReference type="OrthoDB" id="3247294at2759"/>
<protein>
    <submittedName>
        <fullName evidence="1">Uncharacterized protein</fullName>
    </submittedName>
</protein>
<keyword evidence="2" id="KW-1185">Reference proteome</keyword>
<dbReference type="STRING" id="436010.A0A167WMY1"/>
<organism evidence="1 2">
    <name type="scientific">Athelia psychrophila</name>
    <dbReference type="NCBI Taxonomy" id="1759441"/>
    <lineage>
        <taxon>Eukaryota</taxon>
        <taxon>Fungi</taxon>
        <taxon>Dikarya</taxon>
        <taxon>Basidiomycota</taxon>
        <taxon>Agaricomycotina</taxon>
        <taxon>Agaricomycetes</taxon>
        <taxon>Agaricomycetidae</taxon>
        <taxon>Atheliales</taxon>
        <taxon>Atheliaceae</taxon>
        <taxon>Athelia</taxon>
    </lineage>
</organism>
<evidence type="ECO:0000313" key="2">
    <source>
        <dbReference type="Proteomes" id="UP000076532"/>
    </source>
</evidence>
<feature type="non-terminal residue" evidence="1">
    <location>
        <position position="1"/>
    </location>
</feature>
<sequence>LAPQSFLKYIEVYWLPLCVMWLATMRVDQSIFEQSDTNMLVKVWHYLLNRKFLEGKRNQWLDHLIYLLLFKVVPYFHTKHYYQLWASKDLTWRRNTGTPSTHLHN</sequence>
<gene>
    <name evidence="1" type="ORF">FIBSPDRAFT_764666</name>
</gene>
<accession>A0A167WMY1</accession>
<dbReference type="Proteomes" id="UP000076532">
    <property type="component" value="Unassembled WGS sequence"/>
</dbReference>
<dbReference type="EMBL" id="KV417795">
    <property type="protein sequence ID" value="KZP06283.1"/>
    <property type="molecule type" value="Genomic_DNA"/>
</dbReference>